<dbReference type="Pfam" id="PF11573">
    <property type="entry name" value="Med23"/>
    <property type="match status" value="1"/>
</dbReference>
<evidence type="ECO:0000256" key="1">
    <source>
        <dbReference type="ARBA" id="ARBA00004123"/>
    </source>
</evidence>
<dbReference type="InterPro" id="IPR021629">
    <property type="entry name" value="Mediator_Med23"/>
</dbReference>
<dbReference type="GO" id="GO:0016592">
    <property type="term" value="C:mediator complex"/>
    <property type="evidence" value="ECO:0007669"/>
    <property type="project" value="TreeGrafter"/>
</dbReference>
<keyword evidence="6" id="KW-0539">Nucleus</keyword>
<dbReference type="STRING" id="32264.T1KIX1"/>
<comment type="subcellular location">
    <subcellularLocation>
        <location evidence="1">Nucleus</location>
    </subcellularLocation>
</comment>
<protein>
    <recommendedName>
        <fullName evidence="3">Mediator of RNA polymerase II transcription subunit 23</fullName>
    </recommendedName>
    <alternativeName>
        <fullName evidence="7">Mediator complex subunit 23</fullName>
    </alternativeName>
</protein>
<dbReference type="EnsemblMetazoa" id="tetur12g02870.1">
    <property type="protein sequence ID" value="tetur12g02870.1"/>
    <property type="gene ID" value="tetur12g02870"/>
</dbReference>
<keyword evidence="4" id="KW-0805">Transcription regulation</keyword>
<dbReference type="HOGENOM" id="CLU_002773_0_0_1"/>
<dbReference type="eggNOG" id="KOG1883">
    <property type="taxonomic scope" value="Eukaryota"/>
</dbReference>
<dbReference type="EMBL" id="CAEY01000114">
    <property type="status" value="NOT_ANNOTATED_CDS"/>
    <property type="molecule type" value="Genomic_DNA"/>
</dbReference>
<dbReference type="Proteomes" id="UP000015104">
    <property type="component" value="Unassembled WGS sequence"/>
</dbReference>
<proteinExistence type="inferred from homology"/>
<evidence type="ECO:0000256" key="6">
    <source>
        <dbReference type="ARBA" id="ARBA00023242"/>
    </source>
</evidence>
<accession>T1KIX1</accession>
<evidence type="ECO:0000256" key="7">
    <source>
        <dbReference type="ARBA" id="ARBA00031961"/>
    </source>
</evidence>
<dbReference type="GO" id="GO:0010628">
    <property type="term" value="P:positive regulation of gene expression"/>
    <property type="evidence" value="ECO:0007669"/>
    <property type="project" value="TreeGrafter"/>
</dbReference>
<keyword evidence="9" id="KW-1185">Reference proteome</keyword>
<evidence type="ECO:0000256" key="3">
    <source>
        <dbReference type="ARBA" id="ARBA00019696"/>
    </source>
</evidence>
<sequence length="1349" mass="155988">MSTPMEVSSTVSDVHNFIDSILRTEELEAIFTGYIVESSVNEECKIKNYEEQMTALIKSCDTPEKIELMLRDYLNGAGSIPNVNKVRLLLSIKYLLQAQTLLFTNFYYSLRSVCEAILNCEHLHINKQIFFCQSFELIHRVISQVDYKGVRDIIRFMIEKIHTIPIEANIAMLPQLDVMRKVLDYALNRNSSLLPAYLAFDEIKKKSDKWMHWKFADLFSAFVESFRPVAQMVSIINRSKLLPIVGYSSTLNQSWQLNAATAAFDLKGLLPYNNELTRPQIGLLRYVLEQPYSREMIYFMLSLTNKAKSRCPILEEQLVALIVLAMEKSENETNNQEDTDYSQTQCLWQILSGHLITFIILNHISFPQLVRSLHESLAARNSKKGRDHLMWMLLQYISGSIQKTPLTDFLPFFKLHDLLYPEKDPLPVPDITKPICTHTFAISSIWIHLLKKAENEPQKMIRPIPNCLRLHVEFLHQTFMSSDLPASLTVDSKIPLICNAYSTNSDYYNRILTILCDTIKCNSRSGSTGGNTNGAIIPLSVSLLDSVTLHTKMSLISNIVAQINKSSSKDGTIISPALAETYSRLLIYIELETLGIKNFIQQVIPNAIRTQSWGTLNILFEMFIHRLHHIPAPYRVQFLNQLHYLANSPHSNQIQLHSCMESTALKLITGFTSEQVLLITQLNRYQNEPKIRISHDSEELNKVLILTLARAIHVTGCDTLIEWCKELLSNIMNSTPLAWSSCTLKCFPPAITEYYQNFNTVTENKAQLKQSVEEEYRKWITMSNENDIIAHFSIQGTPPLFLCLLWKMILENDRINPIAYKILDRIGAKALSSHLRILVDYLVNEFTNLCGTQNVTKYIDKLNDLIWKSHVITLDRLLLCLTLRAYEGNEAQVSLFIIQMLLLKTTDFSNRVADFVREMSPEHWKQSNWHEKHHALHRKYPEKFYFEGLADISGQNMQHSYLPTYFSNICLRFIPVLDLIIHRYLELPPGSPSPLIDSLLEKYGCLYKFHDRPLTYLYETLHYYEHKMRERPALRRKLVSIIIGAFKDIKPANWAVTDAYLNYMKRPVEDLAWNPELDYYFKLISRVVDTFQGKSPFPHVDWRFNEFANAGVHALHITCIELMALPVAANVVANNLIDLVVVGHKYIPRNTIEFWNNAIGVVLTALPEAYWSVINDRIISMMESPLLTYSPHPEPFQMMNFSDSHKSMSEMQPSYLIALIHSFFHHASIGQITPIPQFLRERVKPIIKTEEQFLFIVHIVCPFLQRLYAERTRRAMEVTIELYSFLEVIDKNCTELRFMDTITDLLYHMKYHITGDSIKNDVEGKIRNLRPALQKRLRFITHLNIETTT</sequence>
<evidence type="ECO:0000256" key="2">
    <source>
        <dbReference type="ARBA" id="ARBA00010222"/>
    </source>
</evidence>
<evidence type="ECO:0000256" key="5">
    <source>
        <dbReference type="ARBA" id="ARBA00023163"/>
    </source>
</evidence>
<keyword evidence="5" id="KW-0804">Transcription</keyword>
<dbReference type="PANTHER" id="PTHR12691">
    <property type="entry name" value="MEDIATOR OF RNA POLYMERASE II TRANSCRIPTION SUBUNIT 23"/>
    <property type="match status" value="1"/>
</dbReference>
<comment type="similarity">
    <text evidence="2">Belongs to the Mediator complex subunit 23 family.</text>
</comment>
<name>T1KIX1_TETUR</name>
<evidence type="ECO:0000256" key="4">
    <source>
        <dbReference type="ARBA" id="ARBA00023015"/>
    </source>
</evidence>
<evidence type="ECO:0000313" key="9">
    <source>
        <dbReference type="Proteomes" id="UP000015104"/>
    </source>
</evidence>
<evidence type="ECO:0000313" key="8">
    <source>
        <dbReference type="EnsemblMetazoa" id="tetur12g02870.1"/>
    </source>
</evidence>
<reference evidence="9" key="1">
    <citation type="submission" date="2011-08" db="EMBL/GenBank/DDBJ databases">
        <authorList>
            <person name="Rombauts S."/>
        </authorList>
    </citation>
    <scope>NUCLEOTIDE SEQUENCE</scope>
    <source>
        <strain evidence="9">London</strain>
    </source>
</reference>
<dbReference type="PANTHER" id="PTHR12691:SF10">
    <property type="entry name" value="MEDIATOR OF RNA POLYMERASE II TRANSCRIPTION SUBUNIT 23"/>
    <property type="match status" value="1"/>
</dbReference>
<dbReference type="GO" id="GO:0005667">
    <property type="term" value="C:transcription regulator complex"/>
    <property type="evidence" value="ECO:0007669"/>
    <property type="project" value="TreeGrafter"/>
</dbReference>
<dbReference type="GO" id="GO:0006357">
    <property type="term" value="P:regulation of transcription by RNA polymerase II"/>
    <property type="evidence" value="ECO:0007669"/>
    <property type="project" value="TreeGrafter"/>
</dbReference>
<reference evidence="8" key="2">
    <citation type="submission" date="2015-06" db="UniProtKB">
        <authorList>
            <consortium name="EnsemblMetazoa"/>
        </authorList>
    </citation>
    <scope>IDENTIFICATION</scope>
</reference>
<organism evidence="8 9">
    <name type="scientific">Tetranychus urticae</name>
    <name type="common">Two-spotted spider mite</name>
    <dbReference type="NCBI Taxonomy" id="32264"/>
    <lineage>
        <taxon>Eukaryota</taxon>
        <taxon>Metazoa</taxon>
        <taxon>Ecdysozoa</taxon>
        <taxon>Arthropoda</taxon>
        <taxon>Chelicerata</taxon>
        <taxon>Arachnida</taxon>
        <taxon>Acari</taxon>
        <taxon>Acariformes</taxon>
        <taxon>Trombidiformes</taxon>
        <taxon>Prostigmata</taxon>
        <taxon>Eleutherengona</taxon>
        <taxon>Raphignathae</taxon>
        <taxon>Tetranychoidea</taxon>
        <taxon>Tetranychidae</taxon>
        <taxon>Tetranychus</taxon>
    </lineage>
</organism>